<keyword evidence="1" id="KW-0808">Transferase</keyword>
<dbReference type="InterPro" id="IPR029063">
    <property type="entry name" value="SAM-dependent_MTases_sf"/>
</dbReference>
<comment type="caution">
    <text evidence="1">The sequence shown here is derived from an EMBL/GenBank/DDBJ whole genome shotgun (WGS) entry which is preliminary data.</text>
</comment>
<dbReference type="AlphaFoldDB" id="A0A7Y0BRI0"/>
<gene>
    <name evidence="1" type="ORF">HHL27_12960</name>
</gene>
<protein>
    <submittedName>
        <fullName evidence="1">Protein-L-isoaspartate O-methyltransferase</fullName>
    </submittedName>
</protein>
<dbReference type="Pfam" id="PF01135">
    <property type="entry name" value="PCMT"/>
    <property type="match status" value="1"/>
</dbReference>
<evidence type="ECO:0000313" key="1">
    <source>
        <dbReference type="EMBL" id="NML94576.1"/>
    </source>
</evidence>
<dbReference type="GO" id="GO:0008168">
    <property type="term" value="F:methyltransferase activity"/>
    <property type="evidence" value="ECO:0007669"/>
    <property type="project" value="UniProtKB-KW"/>
</dbReference>
<dbReference type="Proteomes" id="UP000583556">
    <property type="component" value="Unassembled WGS sequence"/>
</dbReference>
<proteinExistence type="predicted"/>
<name>A0A7Y0BRI0_9SPHN</name>
<sequence length="199" mass="20434">MTLVDERTASGAMAQARRAMIDSQLRVSGVNDPPILAAFDTVPREDFVPQARAAVAYVDRAVPLGDGAVLAPALTHGQMLTAAALVPSDSVLVIGKPGAYLAALAAKLAASVSTAAPSEDLSAKGTFSLILIDGAAEVVPPALVDVLSQDGRIVTGLLERGVTRLALGRKVAGELVFTSLAEADFVALPEYAAPAKWSF</sequence>
<reference evidence="1 2" key="1">
    <citation type="submission" date="2020-04" db="EMBL/GenBank/DDBJ databases">
        <title>Novosphingobium sp. TW-4 isolated from soil.</title>
        <authorList>
            <person name="Dahal R.H."/>
            <person name="Chaudhary D.K."/>
        </authorList>
    </citation>
    <scope>NUCLEOTIDE SEQUENCE [LARGE SCALE GENOMIC DNA]</scope>
    <source>
        <strain evidence="1 2">TW-4</strain>
    </source>
</reference>
<keyword evidence="2" id="KW-1185">Reference proteome</keyword>
<dbReference type="SUPFAM" id="SSF53335">
    <property type="entry name" value="S-adenosyl-L-methionine-dependent methyltransferases"/>
    <property type="match status" value="1"/>
</dbReference>
<evidence type="ECO:0000313" key="2">
    <source>
        <dbReference type="Proteomes" id="UP000583556"/>
    </source>
</evidence>
<dbReference type="Gene3D" id="3.40.50.150">
    <property type="entry name" value="Vaccinia Virus protein VP39"/>
    <property type="match status" value="2"/>
</dbReference>
<dbReference type="EMBL" id="JABBGM010000005">
    <property type="protein sequence ID" value="NML94576.1"/>
    <property type="molecule type" value="Genomic_DNA"/>
</dbReference>
<keyword evidence="1" id="KW-0489">Methyltransferase</keyword>
<accession>A0A7Y0BRI0</accession>
<dbReference type="RefSeq" id="WP_169493846.1">
    <property type="nucleotide sequence ID" value="NZ_JABBGM010000005.1"/>
</dbReference>
<dbReference type="GO" id="GO:0032259">
    <property type="term" value="P:methylation"/>
    <property type="evidence" value="ECO:0007669"/>
    <property type="project" value="UniProtKB-KW"/>
</dbReference>
<organism evidence="1 2">
    <name type="scientific">Novosphingobium olei</name>
    <dbReference type="NCBI Taxonomy" id="2728851"/>
    <lineage>
        <taxon>Bacteria</taxon>
        <taxon>Pseudomonadati</taxon>
        <taxon>Pseudomonadota</taxon>
        <taxon>Alphaproteobacteria</taxon>
        <taxon>Sphingomonadales</taxon>
        <taxon>Sphingomonadaceae</taxon>
        <taxon>Novosphingobium</taxon>
    </lineage>
</organism>